<comment type="pathway">
    <text evidence="1 10">Cofactor biosynthesis; (R)-pantothenate biosynthesis; (R)-pantoate from 3-methyl-2-oxobutanoate: step 2/2.</text>
</comment>
<evidence type="ECO:0000256" key="8">
    <source>
        <dbReference type="ARBA" id="ARBA00032024"/>
    </source>
</evidence>
<dbReference type="RefSeq" id="WP_132700891.1">
    <property type="nucleotide sequence ID" value="NZ_SLZR01000004.1"/>
</dbReference>
<keyword evidence="14" id="KW-1185">Reference proteome</keyword>
<evidence type="ECO:0000259" key="12">
    <source>
        <dbReference type="Pfam" id="PF08546"/>
    </source>
</evidence>
<feature type="domain" description="Ketopantoate reductase N-terminal" evidence="11">
    <location>
        <begin position="8"/>
        <end position="141"/>
    </location>
</feature>
<dbReference type="EC" id="1.1.1.169" evidence="3 10"/>
<organism evidence="13 14">
    <name type="scientific">Reinekea marinisedimentorum</name>
    <dbReference type="NCBI Taxonomy" id="230495"/>
    <lineage>
        <taxon>Bacteria</taxon>
        <taxon>Pseudomonadati</taxon>
        <taxon>Pseudomonadota</taxon>
        <taxon>Gammaproteobacteria</taxon>
        <taxon>Oceanospirillales</taxon>
        <taxon>Saccharospirillaceae</taxon>
        <taxon>Reinekea</taxon>
    </lineage>
</organism>
<dbReference type="PANTHER" id="PTHR43765">
    <property type="entry name" value="2-DEHYDROPANTOATE 2-REDUCTASE-RELATED"/>
    <property type="match status" value="1"/>
</dbReference>
<proteinExistence type="inferred from homology"/>
<dbReference type="Pfam" id="PF02558">
    <property type="entry name" value="ApbA"/>
    <property type="match status" value="1"/>
</dbReference>
<dbReference type="Gene3D" id="1.10.1040.10">
    <property type="entry name" value="N-(1-d-carboxylethyl)-l-norvaline Dehydrogenase, domain 2"/>
    <property type="match status" value="1"/>
</dbReference>
<comment type="catalytic activity">
    <reaction evidence="9 10">
        <text>(R)-pantoate + NADP(+) = 2-dehydropantoate + NADPH + H(+)</text>
        <dbReference type="Rhea" id="RHEA:16233"/>
        <dbReference type="ChEBI" id="CHEBI:11561"/>
        <dbReference type="ChEBI" id="CHEBI:15378"/>
        <dbReference type="ChEBI" id="CHEBI:15980"/>
        <dbReference type="ChEBI" id="CHEBI:57783"/>
        <dbReference type="ChEBI" id="CHEBI:58349"/>
        <dbReference type="EC" id="1.1.1.169"/>
    </reaction>
</comment>
<dbReference type="GO" id="GO:0050661">
    <property type="term" value="F:NADP binding"/>
    <property type="evidence" value="ECO:0007669"/>
    <property type="project" value="TreeGrafter"/>
</dbReference>
<dbReference type="UniPathway" id="UPA00028">
    <property type="reaction ID" value="UER00004"/>
</dbReference>
<comment type="function">
    <text evidence="10">Catalyzes the NADPH-dependent reduction of ketopantoate into pantoic acid.</text>
</comment>
<dbReference type="Gene3D" id="3.40.50.720">
    <property type="entry name" value="NAD(P)-binding Rossmann-like Domain"/>
    <property type="match status" value="1"/>
</dbReference>
<evidence type="ECO:0000256" key="9">
    <source>
        <dbReference type="ARBA" id="ARBA00048793"/>
    </source>
</evidence>
<dbReference type="AlphaFoldDB" id="A0A4R3IA98"/>
<dbReference type="InterPro" id="IPR013328">
    <property type="entry name" value="6PGD_dom2"/>
</dbReference>
<dbReference type="InterPro" id="IPR013332">
    <property type="entry name" value="KPR_N"/>
</dbReference>
<accession>A0A4R3IA98</accession>
<dbReference type="InterPro" id="IPR013752">
    <property type="entry name" value="KPA_reductase"/>
</dbReference>
<evidence type="ECO:0000313" key="14">
    <source>
        <dbReference type="Proteomes" id="UP000295793"/>
    </source>
</evidence>
<dbReference type="InterPro" id="IPR008927">
    <property type="entry name" value="6-PGluconate_DH-like_C_sf"/>
</dbReference>
<keyword evidence="7 10" id="KW-0560">Oxidoreductase</keyword>
<dbReference type="PANTHER" id="PTHR43765:SF2">
    <property type="entry name" value="2-DEHYDROPANTOATE 2-REDUCTASE"/>
    <property type="match status" value="1"/>
</dbReference>
<evidence type="ECO:0000256" key="1">
    <source>
        <dbReference type="ARBA" id="ARBA00004994"/>
    </source>
</evidence>
<dbReference type="SUPFAM" id="SSF51735">
    <property type="entry name" value="NAD(P)-binding Rossmann-fold domains"/>
    <property type="match status" value="1"/>
</dbReference>
<gene>
    <name evidence="13" type="ORF">BCF53_104189</name>
</gene>
<feature type="domain" description="Ketopantoate reductase C-terminal" evidence="12">
    <location>
        <begin position="174"/>
        <end position="291"/>
    </location>
</feature>
<name>A0A4R3IA98_9GAMM</name>
<evidence type="ECO:0000256" key="2">
    <source>
        <dbReference type="ARBA" id="ARBA00007870"/>
    </source>
</evidence>
<evidence type="ECO:0000256" key="6">
    <source>
        <dbReference type="ARBA" id="ARBA00022857"/>
    </source>
</evidence>
<evidence type="ECO:0000256" key="5">
    <source>
        <dbReference type="ARBA" id="ARBA00022655"/>
    </source>
</evidence>
<dbReference type="GO" id="GO:0015940">
    <property type="term" value="P:pantothenate biosynthetic process"/>
    <property type="evidence" value="ECO:0007669"/>
    <property type="project" value="UniProtKB-UniPathway"/>
</dbReference>
<dbReference type="Pfam" id="PF08546">
    <property type="entry name" value="ApbA_C"/>
    <property type="match status" value="1"/>
</dbReference>
<evidence type="ECO:0000256" key="7">
    <source>
        <dbReference type="ARBA" id="ARBA00023002"/>
    </source>
</evidence>
<keyword evidence="5 10" id="KW-0566">Pantothenate biosynthesis</keyword>
<dbReference type="Proteomes" id="UP000295793">
    <property type="component" value="Unassembled WGS sequence"/>
</dbReference>
<dbReference type="EMBL" id="SLZR01000004">
    <property type="protein sequence ID" value="TCS42084.1"/>
    <property type="molecule type" value="Genomic_DNA"/>
</dbReference>
<dbReference type="InterPro" id="IPR050838">
    <property type="entry name" value="Ketopantoate_reductase"/>
</dbReference>
<dbReference type="InterPro" id="IPR036291">
    <property type="entry name" value="NAD(P)-bd_dom_sf"/>
</dbReference>
<dbReference type="NCBIfam" id="TIGR00745">
    <property type="entry name" value="apbA_panE"/>
    <property type="match status" value="1"/>
</dbReference>
<dbReference type="GO" id="GO:0008677">
    <property type="term" value="F:2-dehydropantoate 2-reductase activity"/>
    <property type="evidence" value="ECO:0007669"/>
    <property type="project" value="UniProtKB-EC"/>
</dbReference>
<evidence type="ECO:0000259" key="11">
    <source>
        <dbReference type="Pfam" id="PF02558"/>
    </source>
</evidence>
<comment type="caution">
    <text evidence="13">The sequence shown here is derived from an EMBL/GenBank/DDBJ whole genome shotgun (WGS) entry which is preliminary data.</text>
</comment>
<protein>
    <recommendedName>
        <fullName evidence="4 10">2-dehydropantoate 2-reductase</fullName>
        <ecNumber evidence="3 10">1.1.1.169</ecNumber>
    </recommendedName>
    <alternativeName>
        <fullName evidence="8 10">Ketopantoate reductase</fullName>
    </alternativeName>
</protein>
<evidence type="ECO:0000256" key="4">
    <source>
        <dbReference type="ARBA" id="ARBA00019465"/>
    </source>
</evidence>
<comment type="similarity">
    <text evidence="2 10">Belongs to the ketopantoate reductase family.</text>
</comment>
<dbReference type="OrthoDB" id="6530772at2"/>
<dbReference type="InterPro" id="IPR003710">
    <property type="entry name" value="ApbA"/>
</dbReference>
<reference evidence="13 14" key="1">
    <citation type="submission" date="2019-03" db="EMBL/GenBank/DDBJ databases">
        <title>Genomic Encyclopedia of Archaeal and Bacterial Type Strains, Phase II (KMG-II): from individual species to whole genera.</title>
        <authorList>
            <person name="Goeker M."/>
        </authorList>
    </citation>
    <scope>NUCLEOTIDE SEQUENCE [LARGE SCALE GENOMIC DNA]</scope>
    <source>
        <strain evidence="13 14">DSM 15388</strain>
    </source>
</reference>
<keyword evidence="6 10" id="KW-0521">NADP</keyword>
<evidence type="ECO:0000256" key="3">
    <source>
        <dbReference type="ARBA" id="ARBA00013014"/>
    </source>
</evidence>
<evidence type="ECO:0000256" key="10">
    <source>
        <dbReference type="RuleBase" id="RU362068"/>
    </source>
</evidence>
<dbReference type="GO" id="GO:0005737">
    <property type="term" value="C:cytoplasm"/>
    <property type="evidence" value="ECO:0007669"/>
    <property type="project" value="TreeGrafter"/>
</dbReference>
<evidence type="ECO:0000313" key="13">
    <source>
        <dbReference type="EMBL" id="TCS42084.1"/>
    </source>
</evidence>
<dbReference type="SUPFAM" id="SSF48179">
    <property type="entry name" value="6-phosphogluconate dehydrogenase C-terminal domain-like"/>
    <property type="match status" value="1"/>
</dbReference>
<sequence length="293" mass="31785">MPNSNSIIIGPGAIGALACAHSQSNANCLVLAHRKNQKLSKTLQTNSGTIALNWHLTEPTEEVALIWVCSKASAAYLATKPLLEQYPSAYAIMLHNGMGPQQTLSEEFPGRVIWGATTCGAMRKDTNTIIHTAAGRTLLGLPQGAQIPVAVQQLISPASNSARDVLGIEFSDTIEQTLWHKVLINAAINPLTAVHQIANGELLQQQYLTDISNICRETCAIMQQAGITPPPEPVEFILQVARATAKNRSSMAEDIRLNRATEIDYINGFLIAQARLHGLDALYLQKWYDAVAE</sequence>